<evidence type="ECO:0000256" key="2">
    <source>
        <dbReference type="ARBA" id="ARBA00010410"/>
    </source>
</evidence>
<name>A0A1C7NKZ3_9FUNG</name>
<feature type="compositionally biased region" description="Polar residues" evidence="7">
    <location>
        <begin position="492"/>
        <end position="506"/>
    </location>
</feature>
<evidence type="ECO:0000313" key="9">
    <source>
        <dbReference type="Proteomes" id="UP000093000"/>
    </source>
</evidence>
<keyword evidence="6" id="KW-0539">Nucleus</keyword>
<evidence type="ECO:0000256" key="7">
    <source>
        <dbReference type="SAM" id="MobiDB-lite"/>
    </source>
</evidence>
<dbReference type="OrthoDB" id="3437960at2759"/>
<gene>
    <name evidence="8" type="primary">Snapc3</name>
    <name evidence="8" type="ORF">A0J61_02268</name>
</gene>
<dbReference type="STRING" id="101091.A0A1C7NKZ3"/>
<dbReference type="GO" id="GO:0003681">
    <property type="term" value="F:bent DNA binding"/>
    <property type="evidence" value="ECO:0007669"/>
    <property type="project" value="TreeGrafter"/>
</dbReference>
<comment type="similarity">
    <text evidence="2">Belongs to the SNAPC3/SRD2 family.</text>
</comment>
<dbReference type="EMBL" id="LUGH01000083">
    <property type="protein sequence ID" value="OBZ89668.1"/>
    <property type="molecule type" value="Genomic_DNA"/>
</dbReference>
<dbReference type="GO" id="GO:0000978">
    <property type="term" value="F:RNA polymerase II cis-regulatory region sequence-specific DNA binding"/>
    <property type="evidence" value="ECO:0007669"/>
    <property type="project" value="TreeGrafter"/>
</dbReference>
<dbReference type="AlphaFoldDB" id="A0A1C7NKZ3"/>
<comment type="caution">
    <text evidence="8">The sequence shown here is derived from an EMBL/GenBank/DDBJ whole genome shotgun (WGS) entry which is preliminary data.</text>
</comment>
<dbReference type="GO" id="GO:0042795">
    <property type="term" value="P:snRNA transcription by RNA polymerase II"/>
    <property type="evidence" value="ECO:0007669"/>
    <property type="project" value="TreeGrafter"/>
</dbReference>
<keyword evidence="3" id="KW-0805">Transcription regulation</keyword>
<evidence type="ECO:0000256" key="5">
    <source>
        <dbReference type="ARBA" id="ARBA00023163"/>
    </source>
</evidence>
<evidence type="ECO:0000256" key="1">
    <source>
        <dbReference type="ARBA" id="ARBA00004123"/>
    </source>
</evidence>
<feature type="region of interest" description="Disordered" evidence="7">
    <location>
        <begin position="487"/>
        <end position="506"/>
    </location>
</feature>
<dbReference type="GO" id="GO:0001006">
    <property type="term" value="F:RNA polymerase III type 3 promoter sequence-specific DNA binding"/>
    <property type="evidence" value="ECO:0007669"/>
    <property type="project" value="TreeGrafter"/>
</dbReference>
<dbReference type="Proteomes" id="UP000093000">
    <property type="component" value="Unassembled WGS sequence"/>
</dbReference>
<comment type="subcellular location">
    <subcellularLocation>
        <location evidence="1">Nucleus</location>
    </subcellularLocation>
</comment>
<dbReference type="PANTHER" id="PTHR13421">
    <property type="entry name" value="SNRNA-ACTIVATING PROTEIN COMPLEX SUBUNIT 3"/>
    <property type="match status" value="1"/>
</dbReference>
<proteinExistence type="inferred from homology"/>
<dbReference type="GO" id="GO:0019185">
    <property type="term" value="C:snRNA-activating protein complex"/>
    <property type="evidence" value="ECO:0007669"/>
    <property type="project" value="TreeGrafter"/>
</dbReference>
<keyword evidence="9" id="KW-1185">Reference proteome</keyword>
<dbReference type="GO" id="GO:0042796">
    <property type="term" value="P:snRNA transcription by RNA polymerase III"/>
    <property type="evidence" value="ECO:0007669"/>
    <property type="project" value="TreeGrafter"/>
</dbReference>
<sequence length="506" mass="58160">MSIIKPDNLKDEFNQLFEKHKEIESNPKFKALKEKYSHLNNFEPKHDLNTLSEIFQDPDLVARISFEAHEIMRVGCVRPSRVRSQPDIIISKKPQAKDVYRQALIDEDTANLYQSAEKTIDSDAQYVNPITPKQRIYLAQEKESVNATQLQPQQPHLASSSSSVIPAPQFTPDDAVFSVAQEAIASLTQKTPRMPLISSNEKPTETSDELERMFEQVANEISQSPLQTVRSKHLYNFLPRQSDLIAYNYVKEDFNPNESNQKKSRDKAKETLVTLIIHKASSPSVKSQEIECLGSQSLTDVRDAIFCLSDFEWHQTRMNAECADTASQENKINGACMIYLDHVFYLDTRYPNHPSYETWIDHWLTKKKVDRQKFHYTTALMQETILGQMKLKLNTPIALIHQEQCEHMLLIPDIRLLADNEYKSIDEFPRTTHNFTYIRFKCSMCSVYPATKLTHDDIISGFSPCYFCDICFDSFHQNDGVKPVAYHGQPGGQQSPFHQISANKKL</sequence>
<dbReference type="Pfam" id="PF12251">
    <property type="entry name" value="SNAPC3"/>
    <property type="match status" value="1"/>
</dbReference>
<evidence type="ECO:0000256" key="4">
    <source>
        <dbReference type="ARBA" id="ARBA00023125"/>
    </source>
</evidence>
<reference evidence="8 9" key="1">
    <citation type="submission" date="2016-03" db="EMBL/GenBank/DDBJ databases">
        <title>Choanephora cucurbitarum.</title>
        <authorList>
            <person name="Min B."/>
            <person name="Park H."/>
            <person name="Park J.-H."/>
            <person name="Shin H.-D."/>
            <person name="Choi I.-G."/>
        </authorList>
    </citation>
    <scope>NUCLEOTIDE SEQUENCE [LARGE SCALE GENOMIC DNA]</scope>
    <source>
        <strain evidence="8 9">KUS-F28377</strain>
    </source>
</reference>
<dbReference type="PANTHER" id="PTHR13421:SF16">
    <property type="entry name" value="SNRNA-ACTIVATING PROTEIN COMPLEX SUBUNIT 3"/>
    <property type="match status" value="1"/>
</dbReference>
<evidence type="ECO:0000313" key="8">
    <source>
        <dbReference type="EMBL" id="OBZ89668.1"/>
    </source>
</evidence>
<protein>
    <submittedName>
        <fullName evidence="8">snRNA-activating protein complex subunit 3</fullName>
    </submittedName>
</protein>
<evidence type="ECO:0000256" key="3">
    <source>
        <dbReference type="ARBA" id="ARBA00023015"/>
    </source>
</evidence>
<evidence type="ECO:0000256" key="6">
    <source>
        <dbReference type="ARBA" id="ARBA00023242"/>
    </source>
</evidence>
<accession>A0A1C7NKZ3</accession>
<dbReference type="InParanoid" id="A0A1C7NKZ3"/>
<dbReference type="InterPro" id="IPR022042">
    <property type="entry name" value="snRNA-activating_su3"/>
</dbReference>
<organism evidence="8 9">
    <name type="scientific">Choanephora cucurbitarum</name>
    <dbReference type="NCBI Taxonomy" id="101091"/>
    <lineage>
        <taxon>Eukaryota</taxon>
        <taxon>Fungi</taxon>
        <taxon>Fungi incertae sedis</taxon>
        <taxon>Mucoromycota</taxon>
        <taxon>Mucoromycotina</taxon>
        <taxon>Mucoromycetes</taxon>
        <taxon>Mucorales</taxon>
        <taxon>Mucorineae</taxon>
        <taxon>Choanephoraceae</taxon>
        <taxon>Choanephoroideae</taxon>
        <taxon>Choanephora</taxon>
    </lineage>
</organism>
<keyword evidence="4" id="KW-0238">DNA-binding</keyword>
<dbReference type="GO" id="GO:0001046">
    <property type="term" value="F:core promoter sequence-specific DNA binding"/>
    <property type="evidence" value="ECO:0007669"/>
    <property type="project" value="TreeGrafter"/>
</dbReference>
<keyword evidence="5" id="KW-0804">Transcription</keyword>
<dbReference type="GO" id="GO:0005634">
    <property type="term" value="C:nucleus"/>
    <property type="evidence" value="ECO:0007669"/>
    <property type="project" value="UniProtKB-SubCell"/>
</dbReference>